<evidence type="ECO:0000259" key="5">
    <source>
        <dbReference type="PROSITE" id="PS50045"/>
    </source>
</evidence>
<dbReference type="AlphaFoldDB" id="A0A1G5HJK9"/>
<dbReference type="Pfam" id="PF00989">
    <property type="entry name" value="PAS"/>
    <property type="match status" value="1"/>
</dbReference>
<dbReference type="PANTHER" id="PTHR32071">
    <property type="entry name" value="TRANSCRIPTIONAL REGULATORY PROTEIN"/>
    <property type="match status" value="1"/>
</dbReference>
<dbReference type="GO" id="GO:0043565">
    <property type="term" value="F:sequence-specific DNA binding"/>
    <property type="evidence" value="ECO:0007669"/>
    <property type="project" value="InterPro"/>
</dbReference>
<dbReference type="SMART" id="SM00091">
    <property type="entry name" value="PAS"/>
    <property type="match status" value="1"/>
</dbReference>
<dbReference type="PRINTS" id="PR01590">
    <property type="entry name" value="HTHFIS"/>
</dbReference>
<dbReference type="RefSeq" id="WP_092212568.1">
    <property type="nucleotide sequence ID" value="NZ_FMUX01000014.1"/>
</dbReference>
<name>A0A1G5HJK9_9BACT</name>
<dbReference type="SUPFAM" id="SSF46689">
    <property type="entry name" value="Homeodomain-like"/>
    <property type="match status" value="1"/>
</dbReference>
<evidence type="ECO:0000313" key="9">
    <source>
        <dbReference type="Proteomes" id="UP000198870"/>
    </source>
</evidence>
<dbReference type="PROSITE" id="PS50113">
    <property type="entry name" value="PAC"/>
    <property type="match status" value="1"/>
</dbReference>
<keyword evidence="9" id="KW-1185">Reference proteome</keyword>
<dbReference type="CDD" id="cd00130">
    <property type="entry name" value="PAS"/>
    <property type="match status" value="1"/>
</dbReference>
<dbReference type="STRING" id="419481.SAMN05216233_11498"/>
<dbReference type="FunFam" id="3.40.50.300:FF:000006">
    <property type="entry name" value="DNA-binding transcriptional regulator NtrC"/>
    <property type="match status" value="1"/>
</dbReference>
<dbReference type="InterPro" id="IPR000014">
    <property type="entry name" value="PAS"/>
</dbReference>
<dbReference type="InterPro" id="IPR025944">
    <property type="entry name" value="Sigma_54_int_dom_CS"/>
</dbReference>
<keyword evidence="1" id="KW-0547">Nucleotide-binding</keyword>
<dbReference type="PROSITE" id="PS00688">
    <property type="entry name" value="SIGMA54_INTERACT_3"/>
    <property type="match status" value="1"/>
</dbReference>
<feature type="domain" description="PAC" evidence="7">
    <location>
        <begin position="86"/>
        <end position="138"/>
    </location>
</feature>
<protein>
    <submittedName>
        <fullName evidence="8">PAS domain S-box-containing protein</fullName>
    </submittedName>
</protein>
<dbReference type="CDD" id="cd00009">
    <property type="entry name" value="AAA"/>
    <property type="match status" value="1"/>
</dbReference>
<dbReference type="InterPro" id="IPR035965">
    <property type="entry name" value="PAS-like_dom_sf"/>
</dbReference>
<dbReference type="NCBIfam" id="TIGR00229">
    <property type="entry name" value="sensory_box"/>
    <property type="match status" value="1"/>
</dbReference>
<evidence type="ECO:0000259" key="6">
    <source>
        <dbReference type="PROSITE" id="PS50112"/>
    </source>
</evidence>
<dbReference type="Gene3D" id="3.40.50.300">
    <property type="entry name" value="P-loop containing nucleotide triphosphate hydrolases"/>
    <property type="match status" value="1"/>
</dbReference>
<evidence type="ECO:0000259" key="7">
    <source>
        <dbReference type="PROSITE" id="PS50113"/>
    </source>
</evidence>
<dbReference type="InterPro" id="IPR025662">
    <property type="entry name" value="Sigma_54_int_dom_ATP-bd_1"/>
</dbReference>
<evidence type="ECO:0000256" key="4">
    <source>
        <dbReference type="ARBA" id="ARBA00023163"/>
    </source>
</evidence>
<dbReference type="Pfam" id="PF02954">
    <property type="entry name" value="HTH_8"/>
    <property type="match status" value="1"/>
</dbReference>
<dbReference type="Pfam" id="PF00158">
    <property type="entry name" value="Sigma54_activat"/>
    <property type="match status" value="1"/>
</dbReference>
<dbReference type="Gene3D" id="1.10.10.60">
    <property type="entry name" value="Homeodomain-like"/>
    <property type="match status" value="1"/>
</dbReference>
<feature type="domain" description="Sigma-54 factor interaction" evidence="5">
    <location>
        <begin position="152"/>
        <end position="381"/>
    </location>
</feature>
<sequence>MKSLLCEMNDHPALRQIIDTIADGVFTLDINGEITFWSKSMEQITGFTAAEALGKTCSLLRISTCLGVLGTGDPTRCGILDGASTGARECFLKHKDGHDIPAIKNATAIKDAHGEVIGVVEAITDLTDLEKAKMTLEEATRRLGERHRLDRIIGKSDCMQAVFMAIKATAASQATILIQGESGTGKELVAGAIHYNSERAREPFIIVNCSALSESLLESELFGHAKGAFTGASTDRIGRLEKANHGTVFLDEIGELSPLVQVKLLRVLQERTIERIGESRQRKLDIRVITATHRDLYTLVREGKFREDLYYRLKVFPIGVPPLRDRKTDIPLLVRHFCDRLNTETEKSIRKISPTAMQRLMDYHWPGNVRELENAIEHAFVLCNTHTILPDHLPLEIRETAYPAPGPAPVLTAVPKGKPAPLTRELLTTRLHESNWNKAEAARRLGISRTAVWKRMKQWGIPLDKP</sequence>
<feature type="domain" description="PAS" evidence="6">
    <location>
        <begin position="10"/>
        <end position="56"/>
    </location>
</feature>
<dbReference type="InterPro" id="IPR002197">
    <property type="entry name" value="HTH_Fis"/>
</dbReference>
<dbReference type="InterPro" id="IPR027417">
    <property type="entry name" value="P-loop_NTPase"/>
</dbReference>
<dbReference type="Proteomes" id="UP000198870">
    <property type="component" value="Unassembled WGS sequence"/>
</dbReference>
<dbReference type="PROSITE" id="PS50045">
    <property type="entry name" value="SIGMA54_INTERACT_4"/>
    <property type="match status" value="1"/>
</dbReference>
<dbReference type="PROSITE" id="PS00675">
    <property type="entry name" value="SIGMA54_INTERACT_1"/>
    <property type="match status" value="1"/>
</dbReference>
<evidence type="ECO:0000256" key="2">
    <source>
        <dbReference type="ARBA" id="ARBA00022840"/>
    </source>
</evidence>
<dbReference type="InterPro" id="IPR003593">
    <property type="entry name" value="AAA+_ATPase"/>
</dbReference>
<dbReference type="PROSITE" id="PS50112">
    <property type="entry name" value="PAS"/>
    <property type="match status" value="1"/>
</dbReference>
<dbReference type="GO" id="GO:0006355">
    <property type="term" value="P:regulation of DNA-templated transcription"/>
    <property type="evidence" value="ECO:0007669"/>
    <property type="project" value="InterPro"/>
</dbReference>
<evidence type="ECO:0000256" key="1">
    <source>
        <dbReference type="ARBA" id="ARBA00022741"/>
    </source>
</evidence>
<proteinExistence type="predicted"/>
<evidence type="ECO:0000313" key="8">
    <source>
        <dbReference type="EMBL" id="SCY63963.1"/>
    </source>
</evidence>
<dbReference type="EMBL" id="FMUX01000014">
    <property type="protein sequence ID" value="SCY63963.1"/>
    <property type="molecule type" value="Genomic_DNA"/>
</dbReference>
<dbReference type="Pfam" id="PF25601">
    <property type="entry name" value="AAA_lid_14"/>
    <property type="match status" value="1"/>
</dbReference>
<dbReference type="OrthoDB" id="5413348at2"/>
<dbReference type="GO" id="GO:0005524">
    <property type="term" value="F:ATP binding"/>
    <property type="evidence" value="ECO:0007669"/>
    <property type="project" value="UniProtKB-KW"/>
</dbReference>
<dbReference type="InterPro" id="IPR002078">
    <property type="entry name" value="Sigma_54_int"/>
</dbReference>
<dbReference type="SMART" id="SM00382">
    <property type="entry name" value="AAA"/>
    <property type="match status" value="1"/>
</dbReference>
<keyword evidence="3" id="KW-0805">Transcription regulation</keyword>
<dbReference type="Gene3D" id="3.30.450.20">
    <property type="entry name" value="PAS domain"/>
    <property type="match status" value="1"/>
</dbReference>
<gene>
    <name evidence="8" type="ORF">SAMN05216233_11498</name>
</gene>
<dbReference type="InterPro" id="IPR013767">
    <property type="entry name" value="PAS_fold"/>
</dbReference>
<accession>A0A1G5HJK9</accession>
<organism evidence="8 9">
    <name type="scientific">Desulfoluna spongiiphila</name>
    <dbReference type="NCBI Taxonomy" id="419481"/>
    <lineage>
        <taxon>Bacteria</taxon>
        <taxon>Pseudomonadati</taxon>
        <taxon>Thermodesulfobacteriota</taxon>
        <taxon>Desulfobacteria</taxon>
        <taxon>Desulfobacterales</taxon>
        <taxon>Desulfolunaceae</taxon>
        <taxon>Desulfoluna</taxon>
    </lineage>
</organism>
<keyword evidence="4" id="KW-0804">Transcription</keyword>
<dbReference type="InterPro" id="IPR000700">
    <property type="entry name" value="PAS-assoc_C"/>
</dbReference>
<keyword evidence="2" id="KW-0067">ATP-binding</keyword>
<dbReference type="Gene3D" id="1.10.8.60">
    <property type="match status" value="1"/>
</dbReference>
<evidence type="ECO:0000256" key="3">
    <source>
        <dbReference type="ARBA" id="ARBA00023015"/>
    </source>
</evidence>
<dbReference type="InterPro" id="IPR058031">
    <property type="entry name" value="AAA_lid_NorR"/>
</dbReference>
<reference evidence="8 9" key="1">
    <citation type="submission" date="2016-10" db="EMBL/GenBank/DDBJ databases">
        <authorList>
            <person name="de Groot N.N."/>
        </authorList>
    </citation>
    <scope>NUCLEOTIDE SEQUENCE [LARGE SCALE GENOMIC DNA]</scope>
    <source>
        <strain evidence="8 9">AA1</strain>
    </source>
</reference>
<dbReference type="SUPFAM" id="SSF52540">
    <property type="entry name" value="P-loop containing nucleoside triphosphate hydrolases"/>
    <property type="match status" value="1"/>
</dbReference>
<dbReference type="InterPro" id="IPR009057">
    <property type="entry name" value="Homeodomain-like_sf"/>
</dbReference>
<dbReference type="SUPFAM" id="SSF55785">
    <property type="entry name" value="PYP-like sensor domain (PAS domain)"/>
    <property type="match status" value="1"/>
</dbReference>